<dbReference type="EMBL" id="GGEC01012189">
    <property type="protein sequence ID" value="MBW92672.1"/>
    <property type="molecule type" value="Transcribed_RNA"/>
</dbReference>
<evidence type="ECO:0000313" key="1">
    <source>
        <dbReference type="EMBL" id="MBW92672.1"/>
    </source>
</evidence>
<protein>
    <submittedName>
        <fullName evidence="1">Uncharacterized protein</fullName>
    </submittedName>
</protein>
<sequence>MRWRAGRARDIEVTPLTKLALMVDDDFPYVSVQLSLDVIAKCVNCY</sequence>
<name>A0A2P2JGS3_RHIMU</name>
<reference evidence="1" key="1">
    <citation type="submission" date="2018-02" db="EMBL/GenBank/DDBJ databases">
        <title>Rhizophora mucronata_Transcriptome.</title>
        <authorList>
            <person name="Meera S.P."/>
            <person name="Sreeshan A."/>
            <person name="Augustine A."/>
        </authorList>
    </citation>
    <scope>NUCLEOTIDE SEQUENCE</scope>
    <source>
        <tissue evidence="1">Leaf</tissue>
    </source>
</reference>
<dbReference type="AlphaFoldDB" id="A0A2P2JGS3"/>
<proteinExistence type="predicted"/>
<organism evidence="1">
    <name type="scientific">Rhizophora mucronata</name>
    <name type="common">Asiatic mangrove</name>
    <dbReference type="NCBI Taxonomy" id="61149"/>
    <lineage>
        <taxon>Eukaryota</taxon>
        <taxon>Viridiplantae</taxon>
        <taxon>Streptophyta</taxon>
        <taxon>Embryophyta</taxon>
        <taxon>Tracheophyta</taxon>
        <taxon>Spermatophyta</taxon>
        <taxon>Magnoliopsida</taxon>
        <taxon>eudicotyledons</taxon>
        <taxon>Gunneridae</taxon>
        <taxon>Pentapetalae</taxon>
        <taxon>rosids</taxon>
        <taxon>fabids</taxon>
        <taxon>Malpighiales</taxon>
        <taxon>Rhizophoraceae</taxon>
        <taxon>Rhizophora</taxon>
    </lineage>
</organism>
<accession>A0A2P2JGS3</accession>